<gene>
    <name evidence="1" type="ORF">Golob_011747</name>
</gene>
<name>A0A7J8MQI4_9ROSI</name>
<accession>A0A7J8MQI4</accession>
<keyword evidence="2" id="KW-1185">Reference proteome</keyword>
<dbReference type="EMBL" id="JABEZX010000009">
    <property type="protein sequence ID" value="MBA0566978.1"/>
    <property type="molecule type" value="Genomic_DNA"/>
</dbReference>
<evidence type="ECO:0000313" key="1">
    <source>
        <dbReference type="EMBL" id="MBA0566978.1"/>
    </source>
</evidence>
<organism evidence="1 2">
    <name type="scientific">Gossypium lobatum</name>
    <dbReference type="NCBI Taxonomy" id="34289"/>
    <lineage>
        <taxon>Eukaryota</taxon>
        <taxon>Viridiplantae</taxon>
        <taxon>Streptophyta</taxon>
        <taxon>Embryophyta</taxon>
        <taxon>Tracheophyta</taxon>
        <taxon>Spermatophyta</taxon>
        <taxon>Magnoliopsida</taxon>
        <taxon>eudicotyledons</taxon>
        <taxon>Gunneridae</taxon>
        <taxon>Pentapetalae</taxon>
        <taxon>rosids</taxon>
        <taxon>malvids</taxon>
        <taxon>Malvales</taxon>
        <taxon>Malvaceae</taxon>
        <taxon>Malvoideae</taxon>
        <taxon>Gossypium</taxon>
    </lineage>
</organism>
<comment type="caution">
    <text evidence="1">The sequence shown here is derived from an EMBL/GenBank/DDBJ whole genome shotgun (WGS) entry which is preliminary data.</text>
</comment>
<dbReference type="Proteomes" id="UP000593572">
    <property type="component" value="Unassembled WGS sequence"/>
</dbReference>
<sequence>MESPTDEEIIQGVIDVSADDKQDLDDSSVSSHVSPKKVFLVVDT</sequence>
<dbReference type="AlphaFoldDB" id="A0A7J8MQI4"/>
<evidence type="ECO:0000313" key="2">
    <source>
        <dbReference type="Proteomes" id="UP000593572"/>
    </source>
</evidence>
<proteinExistence type="predicted"/>
<protein>
    <submittedName>
        <fullName evidence="1">Uncharacterized protein</fullName>
    </submittedName>
</protein>
<reference evidence="1 2" key="1">
    <citation type="journal article" date="2019" name="Genome Biol. Evol.">
        <title>Insights into the evolution of the New World diploid cottons (Gossypium, subgenus Houzingenia) based on genome sequencing.</title>
        <authorList>
            <person name="Grover C.E."/>
            <person name="Arick M.A. 2nd"/>
            <person name="Thrash A."/>
            <person name="Conover J.L."/>
            <person name="Sanders W.S."/>
            <person name="Peterson D.G."/>
            <person name="Frelichowski J.E."/>
            <person name="Scheffler J.A."/>
            <person name="Scheffler B.E."/>
            <person name="Wendel J.F."/>
        </authorList>
    </citation>
    <scope>NUCLEOTIDE SEQUENCE [LARGE SCALE GENOMIC DNA]</scope>
    <source>
        <strain evidence="1">157</strain>
        <tissue evidence="1">Leaf</tissue>
    </source>
</reference>